<dbReference type="EMBL" id="QGLF01000002">
    <property type="protein sequence ID" value="PWR21957.1"/>
    <property type="molecule type" value="Genomic_DNA"/>
</dbReference>
<dbReference type="AlphaFoldDB" id="A0A317E4I1"/>
<gene>
    <name evidence="2" type="ORF">DKG75_08235</name>
</gene>
<dbReference type="Proteomes" id="UP000246077">
    <property type="component" value="Unassembled WGS sequence"/>
</dbReference>
<protein>
    <recommendedName>
        <fullName evidence="4">DUF485 domain-containing protein</fullName>
    </recommendedName>
</protein>
<reference evidence="3" key="1">
    <citation type="submission" date="2018-05" db="EMBL/GenBank/DDBJ databases">
        <title>Zavarzinia sp. HR-AS.</title>
        <authorList>
            <person name="Lee Y."/>
            <person name="Jeon C.O."/>
        </authorList>
    </citation>
    <scope>NUCLEOTIDE SEQUENCE [LARGE SCALE GENOMIC DNA]</scope>
    <source>
        <strain evidence="3">DSM 1231</strain>
    </source>
</reference>
<evidence type="ECO:0000313" key="2">
    <source>
        <dbReference type="EMBL" id="PWR21957.1"/>
    </source>
</evidence>
<evidence type="ECO:0008006" key="4">
    <source>
        <dbReference type="Google" id="ProtNLM"/>
    </source>
</evidence>
<organism evidence="2 3">
    <name type="scientific">Zavarzinia compransoris</name>
    <dbReference type="NCBI Taxonomy" id="1264899"/>
    <lineage>
        <taxon>Bacteria</taxon>
        <taxon>Pseudomonadati</taxon>
        <taxon>Pseudomonadota</taxon>
        <taxon>Alphaproteobacteria</taxon>
        <taxon>Rhodospirillales</taxon>
        <taxon>Zavarziniaceae</taxon>
        <taxon>Zavarzinia</taxon>
    </lineage>
</organism>
<accession>A0A317E4I1</accession>
<keyword evidence="1" id="KW-0472">Membrane</keyword>
<comment type="caution">
    <text evidence="2">The sequence shown here is derived from an EMBL/GenBank/DDBJ whole genome shotgun (WGS) entry which is preliminary data.</text>
</comment>
<keyword evidence="3" id="KW-1185">Reference proteome</keyword>
<dbReference type="RefSeq" id="WP_109920602.1">
    <property type="nucleotide sequence ID" value="NZ_QGLF01000002.1"/>
</dbReference>
<feature type="transmembrane region" description="Helical" evidence="1">
    <location>
        <begin position="38"/>
        <end position="59"/>
    </location>
</feature>
<proteinExistence type="predicted"/>
<evidence type="ECO:0000313" key="3">
    <source>
        <dbReference type="Proteomes" id="UP000246077"/>
    </source>
</evidence>
<evidence type="ECO:0000256" key="1">
    <source>
        <dbReference type="SAM" id="Phobius"/>
    </source>
</evidence>
<keyword evidence="1" id="KW-1133">Transmembrane helix</keyword>
<keyword evidence="1" id="KW-0812">Transmembrane</keyword>
<sequence length="74" mass="7770">MNYGVVTVVAYWLLWLVITTEDLLGLAGAHAFGVGGTVVYLGLGLVVFLTGAIVYGIVAQEIDARRPGRGPATH</sequence>
<name>A0A317E4I1_9PROT</name>
<feature type="transmembrane region" description="Helical" evidence="1">
    <location>
        <begin position="12"/>
        <end position="32"/>
    </location>
</feature>